<dbReference type="SUPFAM" id="SSF75169">
    <property type="entry name" value="DsrEFH-like"/>
    <property type="match status" value="1"/>
</dbReference>
<dbReference type="Proteomes" id="UP000516072">
    <property type="component" value="Chromosome"/>
</dbReference>
<evidence type="ECO:0000313" key="3">
    <source>
        <dbReference type="Proteomes" id="UP000516072"/>
    </source>
</evidence>
<dbReference type="InterPro" id="IPR003787">
    <property type="entry name" value="Sulphur_relay_DsrE/F-like"/>
</dbReference>
<gene>
    <name evidence="2" type="ORF">NSCAC_1082</name>
</gene>
<dbReference type="InterPro" id="IPR027396">
    <property type="entry name" value="DsrEFH-like"/>
</dbReference>
<organism evidence="2 3">
    <name type="scientific">Candidatus Nitrosacidococcus tergens</name>
    <dbReference type="NCBI Taxonomy" id="553981"/>
    <lineage>
        <taxon>Bacteria</taxon>
        <taxon>Pseudomonadati</taxon>
        <taxon>Pseudomonadota</taxon>
        <taxon>Gammaproteobacteria</taxon>
        <taxon>Chromatiales</taxon>
        <taxon>Chromatiaceae</taxon>
        <taxon>Candidatus Nitrosacidococcus</taxon>
    </lineage>
</organism>
<accession>A0A7G1Q9W3</accession>
<dbReference type="EMBL" id="LR778175">
    <property type="protein sequence ID" value="CAB1276267.1"/>
    <property type="molecule type" value="Genomic_DNA"/>
</dbReference>
<evidence type="ECO:0000313" key="2">
    <source>
        <dbReference type="EMBL" id="CAB1276267.1"/>
    </source>
</evidence>
<proteinExistence type="predicted"/>
<dbReference type="KEGG" id="ntg:NSCAC_1082"/>
<feature type="signal peptide" evidence="1">
    <location>
        <begin position="1"/>
        <end position="21"/>
    </location>
</feature>
<evidence type="ECO:0000256" key="1">
    <source>
        <dbReference type="SAM" id="SignalP"/>
    </source>
</evidence>
<keyword evidence="1" id="KW-0732">Signal</keyword>
<dbReference type="AlphaFoldDB" id="A0A7G1Q9W3"/>
<sequence>MNHKLSIALLCLLFTYQNAIAEDSVWQTPAIEGVGKIHPLPHATHQPSKNQTYKVVFWLTKGSDDPKKMNFALDSVARAINLYASAGVSSNQLKFTVVVSGSTTDAVLNDTHYKEKYGVDNPNSPLIKKLIEAGVELLACGQAVATHGYQNNWLNPQVKVALSAMTTSIELQQQGYALVTF</sequence>
<dbReference type="PANTHER" id="PTHR37691:SF1">
    <property type="entry name" value="BLR3518 PROTEIN"/>
    <property type="match status" value="1"/>
</dbReference>
<dbReference type="RefSeq" id="WP_197743813.1">
    <property type="nucleotide sequence ID" value="NZ_LR778175.1"/>
</dbReference>
<feature type="chain" id="PRO_5028823021" evidence="1">
    <location>
        <begin position="22"/>
        <end position="181"/>
    </location>
</feature>
<reference evidence="2 3" key="1">
    <citation type="submission" date="2020-03" db="EMBL/GenBank/DDBJ databases">
        <authorList>
            <person name="Picone N."/>
        </authorList>
    </citation>
    <scope>NUCLEOTIDE SEQUENCE [LARGE SCALE GENOMIC DNA]</scope>
    <source>
        <strain evidence="2">NSCAC1</strain>
    </source>
</reference>
<keyword evidence="3" id="KW-1185">Reference proteome</keyword>
<protein>
    <submittedName>
        <fullName evidence="2">Uncharacterized protein</fullName>
    </submittedName>
</protein>
<dbReference type="Gene3D" id="3.40.1260.10">
    <property type="entry name" value="DsrEFH-like"/>
    <property type="match status" value="1"/>
</dbReference>
<dbReference type="PANTHER" id="PTHR37691">
    <property type="entry name" value="BLR3518 PROTEIN"/>
    <property type="match status" value="1"/>
</dbReference>
<name>A0A7G1Q9W3_9GAMM</name>
<dbReference type="Pfam" id="PF02635">
    <property type="entry name" value="DsrE"/>
    <property type="match status" value="1"/>
</dbReference>